<proteinExistence type="predicted"/>
<protein>
    <submittedName>
        <fullName evidence="1">Uncharacterized protein</fullName>
    </submittedName>
</protein>
<sequence>MLDPLDPRIAAMMLRILSEKYNMPSLPNNTKLEECWKILDIQRKKYKIPTENFDFAFLFCEAQIERLDKARN</sequence>
<dbReference type="EMBL" id="LAZR01000084">
    <property type="protein sequence ID" value="KKN93657.1"/>
    <property type="molecule type" value="Genomic_DNA"/>
</dbReference>
<evidence type="ECO:0000313" key="1">
    <source>
        <dbReference type="EMBL" id="KKN93657.1"/>
    </source>
</evidence>
<name>A0A0F9V1Q8_9ZZZZ</name>
<accession>A0A0F9V1Q8</accession>
<gene>
    <name evidence="1" type="ORF">LCGC14_0194890</name>
</gene>
<reference evidence="1" key="1">
    <citation type="journal article" date="2015" name="Nature">
        <title>Complex archaea that bridge the gap between prokaryotes and eukaryotes.</title>
        <authorList>
            <person name="Spang A."/>
            <person name="Saw J.H."/>
            <person name="Jorgensen S.L."/>
            <person name="Zaremba-Niedzwiedzka K."/>
            <person name="Martijn J."/>
            <person name="Lind A.E."/>
            <person name="van Eijk R."/>
            <person name="Schleper C."/>
            <person name="Guy L."/>
            <person name="Ettema T.J."/>
        </authorList>
    </citation>
    <scope>NUCLEOTIDE SEQUENCE</scope>
</reference>
<dbReference type="AlphaFoldDB" id="A0A0F9V1Q8"/>
<organism evidence="1">
    <name type="scientific">marine sediment metagenome</name>
    <dbReference type="NCBI Taxonomy" id="412755"/>
    <lineage>
        <taxon>unclassified sequences</taxon>
        <taxon>metagenomes</taxon>
        <taxon>ecological metagenomes</taxon>
    </lineage>
</organism>
<comment type="caution">
    <text evidence="1">The sequence shown here is derived from an EMBL/GenBank/DDBJ whole genome shotgun (WGS) entry which is preliminary data.</text>
</comment>